<accession>A0A9D5HQJ0</accession>
<dbReference type="PANTHER" id="PTHR44376">
    <property type="entry name" value="TRANSCRIPTIONAL REGULATOR OF FILAMENTOUS GROWTH FLO8"/>
    <property type="match status" value="1"/>
</dbReference>
<dbReference type="Pfam" id="PF08513">
    <property type="entry name" value="LisH"/>
    <property type="match status" value="1"/>
</dbReference>
<evidence type="ECO:0008006" key="3">
    <source>
        <dbReference type="Google" id="ProtNLM"/>
    </source>
</evidence>
<organism evidence="1 2">
    <name type="scientific">Dioscorea zingiberensis</name>
    <dbReference type="NCBI Taxonomy" id="325984"/>
    <lineage>
        <taxon>Eukaryota</taxon>
        <taxon>Viridiplantae</taxon>
        <taxon>Streptophyta</taxon>
        <taxon>Embryophyta</taxon>
        <taxon>Tracheophyta</taxon>
        <taxon>Spermatophyta</taxon>
        <taxon>Magnoliopsida</taxon>
        <taxon>Liliopsida</taxon>
        <taxon>Dioscoreales</taxon>
        <taxon>Dioscoreaceae</taxon>
        <taxon>Dioscorea</taxon>
    </lineage>
</organism>
<dbReference type="InterPro" id="IPR044716">
    <property type="entry name" value="LEUNIG-like"/>
</dbReference>
<dbReference type="OrthoDB" id="692372at2759"/>
<proteinExistence type="predicted"/>
<comment type="caution">
    <text evidence="1">The sequence shown here is derived from an EMBL/GenBank/DDBJ whole genome shotgun (WGS) entry which is preliminary data.</text>
</comment>
<dbReference type="PROSITE" id="PS50896">
    <property type="entry name" value="LISH"/>
    <property type="match status" value="1"/>
</dbReference>
<dbReference type="EMBL" id="JAGGNH010000001">
    <property type="protein sequence ID" value="KAJ0985096.1"/>
    <property type="molecule type" value="Genomic_DNA"/>
</dbReference>
<dbReference type="InterPro" id="IPR006594">
    <property type="entry name" value="LisH"/>
</dbReference>
<dbReference type="Proteomes" id="UP001085076">
    <property type="component" value="Miscellaneous, Linkage group lg01"/>
</dbReference>
<sequence>MGHQPCDVEKMLKHYIYDYMIRKKLHASAEAFKNEVDIPLCSIVTDDFEGGFLLEWWEIFIELYFSKMTNQQGDQQATIERVPQLLLGGMRPREQIPNKRKQAEEMIGKRKKLCIEGKDMNTLRKSGEPSYITSLIPENLFDYASMPFDPLESFEFLQRNDFFATEKNKGLDDLIDLNDVCLENIMEKALFPGEKGDIAKPSSMVMEMRRLDFD</sequence>
<reference evidence="1" key="1">
    <citation type="submission" date="2021-03" db="EMBL/GenBank/DDBJ databases">
        <authorList>
            <person name="Li Z."/>
            <person name="Yang C."/>
        </authorList>
    </citation>
    <scope>NUCLEOTIDE SEQUENCE</scope>
    <source>
        <strain evidence="1">Dzin_1.0</strain>
        <tissue evidence="1">Leaf</tissue>
    </source>
</reference>
<dbReference type="AlphaFoldDB" id="A0A9D5HQJ0"/>
<protein>
    <recommendedName>
        <fullName evidence="3">LisH domain-containing protein</fullName>
    </recommendedName>
</protein>
<name>A0A9D5HQJ0_9LILI</name>
<evidence type="ECO:0000313" key="2">
    <source>
        <dbReference type="Proteomes" id="UP001085076"/>
    </source>
</evidence>
<evidence type="ECO:0000313" key="1">
    <source>
        <dbReference type="EMBL" id="KAJ0985096.1"/>
    </source>
</evidence>
<keyword evidence="2" id="KW-1185">Reference proteome</keyword>
<reference evidence="1" key="2">
    <citation type="journal article" date="2022" name="Hortic Res">
        <title>The genome of Dioscorea zingiberensis sheds light on the biosynthesis, origin and evolution of the medicinally important diosgenin saponins.</title>
        <authorList>
            <person name="Li Y."/>
            <person name="Tan C."/>
            <person name="Li Z."/>
            <person name="Guo J."/>
            <person name="Li S."/>
            <person name="Chen X."/>
            <person name="Wang C."/>
            <person name="Dai X."/>
            <person name="Yang H."/>
            <person name="Song W."/>
            <person name="Hou L."/>
            <person name="Xu J."/>
            <person name="Tong Z."/>
            <person name="Xu A."/>
            <person name="Yuan X."/>
            <person name="Wang W."/>
            <person name="Yang Q."/>
            <person name="Chen L."/>
            <person name="Sun Z."/>
            <person name="Wang K."/>
            <person name="Pan B."/>
            <person name="Chen J."/>
            <person name="Bao Y."/>
            <person name="Liu F."/>
            <person name="Qi X."/>
            <person name="Gang D.R."/>
            <person name="Wen J."/>
            <person name="Li J."/>
        </authorList>
    </citation>
    <scope>NUCLEOTIDE SEQUENCE</scope>
    <source>
        <strain evidence="1">Dzin_1.0</strain>
    </source>
</reference>
<dbReference type="GO" id="GO:0003714">
    <property type="term" value="F:transcription corepressor activity"/>
    <property type="evidence" value="ECO:0007669"/>
    <property type="project" value="InterPro"/>
</dbReference>
<dbReference type="PANTHER" id="PTHR44376:SF5">
    <property type="entry name" value="TRANSCRIPTIONAL COREPRESSOR LEUNIG ISOFORM X1"/>
    <property type="match status" value="1"/>
</dbReference>
<gene>
    <name evidence="1" type="ORF">J5N97_003452</name>
</gene>